<proteinExistence type="predicted"/>
<dbReference type="OrthoDB" id="7032325at2"/>
<reference evidence="1 2" key="1">
    <citation type="submission" date="2016-10" db="EMBL/GenBank/DDBJ databases">
        <title>Comparative genome analysis of multiple Pseudomonas spp. focuses on biocontrol and plant growth promoting traits.</title>
        <authorList>
            <person name="Tao X.-Y."/>
            <person name="Taylor C.G."/>
        </authorList>
    </citation>
    <scope>NUCLEOTIDE SEQUENCE [LARGE SCALE GENOMIC DNA]</scope>
    <source>
        <strain evidence="1 2">37A10</strain>
    </source>
</reference>
<dbReference type="Proteomes" id="UP000285349">
    <property type="component" value="Unassembled WGS sequence"/>
</dbReference>
<dbReference type="AlphaFoldDB" id="A0A423JZS3"/>
<gene>
    <name evidence="1" type="ORF">BK666_20750</name>
</gene>
<evidence type="ECO:0000313" key="1">
    <source>
        <dbReference type="EMBL" id="RON43504.1"/>
    </source>
</evidence>
<organism evidence="1 2">
    <name type="scientific">Pseudomonas frederiksbergensis</name>
    <dbReference type="NCBI Taxonomy" id="104087"/>
    <lineage>
        <taxon>Bacteria</taxon>
        <taxon>Pseudomonadati</taxon>
        <taxon>Pseudomonadota</taxon>
        <taxon>Gammaproteobacteria</taxon>
        <taxon>Pseudomonadales</taxon>
        <taxon>Pseudomonadaceae</taxon>
        <taxon>Pseudomonas</taxon>
    </lineage>
</organism>
<name>A0A423JZS3_9PSED</name>
<comment type="caution">
    <text evidence="1">The sequence shown here is derived from an EMBL/GenBank/DDBJ whole genome shotgun (WGS) entry which is preliminary data.</text>
</comment>
<dbReference type="EMBL" id="MOBQ01000024">
    <property type="protein sequence ID" value="RON43504.1"/>
    <property type="molecule type" value="Genomic_DNA"/>
</dbReference>
<accession>A0A423JZS3</accession>
<sequence length="162" mass="18782">MTPTELQQAIARFESAGRQVQVLESFRFEPRRPRREVVPALKKRYAKPKSENAYFDQVAERMEYVSTIRELAKTMTIAQAMEATGRSESAMRRAAFEGDFKFLSKTADSERDLKLIERLTALREIGLSRCKACVQVAISATMLSRLELEYDFTYPKRWTKRT</sequence>
<evidence type="ECO:0000313" key="2">
    <source>
        <dbReference type="Proteomes" id="UP000285349"/>
    </source>
</evidence>
<protein>
    <submittedName>
        <fullName evidence="1">Uncharacterized protein</fullName>
    </submittedName>
</protein>
<dbReference type="RefSeq" id="WP_123512653.1">
    <property type="nucleotide sequence ID" value="NZ_MOBQ01000024.1"/>
</dbReference>